<proteinExistence type="predicted"/>
<evidence type="ECO:0000313" key="2">
    <source>
        <dbReference type="Proteomes" id="UP001476798"/>
    </source>
</evidence>
<name>A0ABV0P3C3_9TELE</name>
<dbReference type="EMBL" id="JAHRIO010056758">
    <property type="protein sequence ID" value="MEQ2176937.1"/>
    <property type="molecule type" value="Genomic_DNA"/>
</dbReference>
<comment type="caution">
    <text evidence="1">The sequence shown here is derived from an EMBL/GenBank/DDBJ whole genome shotgun (WGS) entry which is preliminary data.</text>
</comment>
<keyword evidence="2" id="KW-1185">Reference proteome</keyword>
<reference evidence="1 2" key="1">
    <citation type="submission" date="2021-06" db="EMBL/GenBank/DDBJ databases">
        <authorList>
            <person name="Palmer J.M."/>
        </authorList>
    </citation>
    <scope>NUCLEOTIDE SEQUENCE [LARGE SCALE GENOMIC DNA]</scope>
    <source>
        <strain evidence="1 2">GA_2019</strain>
        <tissue evidence="1">Muscle</tissue>
    </source>
</reference>
<evidence type="ECO:0000313" key="1">
    <source>
        <dbReference type="EMBL" id="MEQ2176937.1"/>
    </source>
</evidence>
<dbReference type="Proteomes" id="UP001476798">
    <property type="component" value="Unassembled WGS sequence"/>
</dbReference>
<accession>A0ABV0P3C3</accession>
<organism evidence="1 2">
    <name type="scientific">Goodea atripinnis</name>
    <dbReference type="NCBI Taxonomy" id="208336"/>
    <lineage>
        <taxon>Eukaryota</taxon>
        <taxon>Metazoa</taxon>
        <taxon>Chordata</taxon>
        <taxon>Craniata</taxon>
        <taxon>Vertebrata</taxon>
        <taxon>Euteleostomi</taxon>
        <taxon>Actinopterygii</taxon>
        <taxon>Neopterygii</taxon>
        <taxon>Teleostei</taxon>
        <taxon>Neoteleostei</taxon>
        <taxon>Acanthomorphata</taxon>
        <taxon>Ovalentaria</taxon>
        <taxon>Atherinomorphae</taxon>
        <taxon>Cyprinodontiformes</taxon>
        <taxon>Goodeidae</taxon>
        <taxon>Goodea</taxon>
    </lineage>
</organism>
<dbReference type="SUPFAM" id="SSF56204">
    <property type="entry name" value="Hect, E3 ligase catalytic domain"/>
    <property type="match status" value="1"/>
</dbReference>
<protein>
    <submittedName>
        <fullName evidence="1">Uncharacterized protein</fullName>
    </submittedName>
</protein>
<gene>
    <name evidence="1" type="ORF">GOODEAATRI_033292</name>
</gene>
<sequence>LREDRYFIVGQAIAVSLVNGGPPPGFISPTLYSQLLGGNSSVKPVLSDIADNELYEKVKKVSECTSFEDLISATEPLQDCLANAGCLRQLKKVEDKDLLVQDILMFQVVHRVTGAFERVAEAAGAYLQRSTGERRSTPLTCHQSIAGHDGDIQDNHAHTHSYLRAI</sequence>
<feature type="non-terminal residue" evidence="1">
    <location>
        <position position="1"/>
    </location>
</feature>
<dbReference type="InterPro" id="IPR035983">
    <property type="entry name" value="Hect_E3_ubiquitin_ligase"/>
</dbReference>